<name>A0A9W9EL95_9EURO</name>
<evidence type="ECO:0000313" key="3">
    <source>
        <dbReference type="Proteomes" id="UP001141434"/>
    </source>
</evidence>
<keyword evidence="3" id="KW-1185">Reference proteome</keyword>
<evidence type="ECO:0000313" key="2">
    <source>
        <dbReference type="EMBL" id="KAJ5083922.1"/>
    </source>
</evidence>
<reference evidence="2" key="2">
    <citation type="journal article" date="2023" name="IMA Fungus">
        <title>Comparative genomic study of the Penicillium genus elucidates a diverse pangenome and 15 lateral gene transfer events.</title>
        <authorList>
            <person name="Petersen C."/>
            <person name="Sorensen T."/>
            <person name="Nielsen M.R."/>
            <person name="Sondergaard T.E."/>
            <person name="Sorensen J.L."/>
            <person name="Fitzpatrick D.A."/>
            <person name="Frisvad J.C."/>
            <person name="Nielsen K.L."/>
        </authorList>
    </citation>
    <scope>NUCLEOTIDE SEQUENCE</scope>
    <source>
        <strain evidence="2">IBT 34128</strain>
    </source>
</reference>
<evidence type="ECO:0000256" key="1">
    <source>
        <dbReference type="SAM" id="MobiDB-lite"/>
    </source>
</evidence>
<accession>A0A9W9EL95</accession>
<organism evidence="2 3">
    <name type="scientific">Penicillium alfredii</name>
    <dbReference type="NCBI Taxonomy" id="1506179"/>
    <lineage>
        <taxon>Eukaryota</taxon>
        <taxon>Fungi</taxon>
        <taxon>Dikarya</taxon>
        <taxon>Ascomycota</taxon>
        <taxon>Pezizomycotina</taxon>
        <taxon>Eurotiomycetes</taxon>
        <taxon>Eurotiomycetidae</taxon>
        <taxon>Eurotiales</taxon>
        <taxon>Aspergillaceae</taxon>
        <taxon>Penicillium</taxon>
    </lineage>
</organism>
<dbReference type="RefSeq" id="XP_056507319.1">
    <property type="nucleotide sequence ID" value="XM_056659026.1"/>
</dbReference>
<feature type="compositionally biased region" description="Low complexity" evidence="1">
    <location>
        <begin position="27"/>
        <end position="39"/>
    </location>
</feature>
<dbReference type="EMBL" id="JAPMSZ010000011">
    <property type="protein sequence ID" value="KAJ5083922.1"/>
    <property type="molecule type" value="Genomic_DNA"/>
</dbReference>
<protein>
    <submittedName>
        <fullName evidence="2">Uncharacterized protein</fullName>
    </submittedName>
</protein>
<comment type="caution">
    <text evidence="2">The sequence shown here is derived from an EMBL/GenBank/DDBJ whole genome shotgun (WGS) entry which is preliminary data.</text>
</comment>
<dbReference type="OrthoDB" id="3553547at2759"/>
<feature type="region of interest" description="Disordered" evidence="1">
    <location>
        <begin position="18"/>
        <end position="40"/>
    </location>
</feature>
<dbReference type="AlphaFoldDB" id="A0A9W9EL95"/>
<sequence>MTKLHSYLQKHLVPSAHPPSVIDIESDSSSSTDYASDTTPISPPFAEYLTQVGETRLLQERLFELETEYRILIDQKALRERIGISLDSEALAFLARYQDEKIKLEAELEFAHHRLESHPEHQSHTASTNRPDDIANEEQRFFPIERGDQSHHDPLHAWEFEDRSILRFKSHPGLRDLVNQGWDGDSISQMAMALWFQNEEDDTWLKFVRNNLTS</sequence>
<dbReference type="GeneID" id="81398195"/>
<proteinExistence type="predicted"/>
<gene>
    <name evidence="2" type="ORF">NUU61_008501</name>
</gene>
<dbReference type="Proteomes" id="UP001141434">
    <property type="component" value="Unassembled WGS sequence"/>
</dbReference>
<reference evidence="2" key="1">
    <citation type="submission" date="2022-11" db="EMBL/GenBank/DDBJ databases">
        <authorList>
            <person name="Petersen C."/>
        </authorList>
    </citation>
    <scope>NUCLEOTIDE SEQUENCE</scope>
    <source>
        <strain evidence="2">IBT 34128</strain>
    </source>
</reference>